<sequence>MFESANQFGVYLGLNPRKMESGKPLKGRRHISKVGKSEYRTALYMPAILAYSKIYILILYLGLQNSGKTSKIIIMALIRKLAIYAYTVYKTN</sequence>
<dbReference type="PANTHER" id="PTHR33055:SF3">
    <property type="entry name" value="PUTATIVE TRANSPOSASE FOR IS117-RELATED"/>
    <property type="match status" value="1"/>
</dbReference>
<dbReference type="GO" id="GO:0004803">
    <property type="term" value="F:transposase activity"/>
    <property type="evidence" value="ECO:0007669"/>
    <property type="project" value="InterPro"/>
</dbReference>
<dbReference type="PANTHER" id="PTHR33055">
    <property type="entry name" value="TRANSPOSASE FOR INSERTION SEQUENCE ELEMENT IS1111A"/>
    <property type="match status" value="1"/>
</dbReference>
<dbReference type="GO" id="GO:0006313">
    <property type="term" value="P:DNA transposition"/>
    <property type="evidence" value="ECO:0007669"/>
    <property type="project" value="InterPro"/>
</dbReference>
<keyword evidence="1" id="KW-1133">Transmembrane helix</keyword>
<protein>
    <recommendedName>
        <fullName evidence="2">Transposase IS116/IS110/IS902 C-terminal domain-containing protein</fullName>
    </recommendedName>
</protein>
<accession>A0A2N9WVP4</accession>
<evidence type="ECO:0000256" key="1">
    <source>
        <dbReference type="SAM" id="Phobius"/>
    </source>
</evidence>
<dbReference type="Proteomes" id="UP000231293">
    <property type="component" value="Unassembled WGS sequence"/>
</dbReference>
<dbReference type="InterPro" id="IPR047650">
    <property type="entry name" value="Transpos_IS110"/>
</dbReference>
<gene>
    <name evidence="3" type="ORF">BGI32_02565</name>
</gene>
<evidence type="ECO:0000259" key="2">
    <source>
        <dbReference type="Pfam" id="PF02371"/>
    </source>
</evidence>
<dbReference type="AlphaFoldDB" id="A0A2N9WVP4"/>
<organism evidence="3 4">
    <name type="scientific">Snodgrassella alvi</name>
    <dbReference type="NCBI Taxonomy" id="1196083"/>
    <lineage>
        <taxon>Bacteria</taxon>
        <taxon>Pseudomonadati</taxon>
        <taxon>Pseudomonadota</taxon>
        <taxon>Betaproteobacteria</taxon>
        <taxon>Neisseriales</taxon>
        <taxon>Neisseriaceae</taxon>
        <taxon>Snodgrassella</taxon>
    </lineage>
</organism>
<dbReference type="InterPro" id="IPR003346">
    <property type="entry name" value="Transposase_20"/>
</dbReference>
<dbReference type="Pfam" id="PF02371">
    <property type="entry name" value="Transposase_20"/>
    <property type="match status" value="1"/>
</dbReference>
<feature type="domain" description="Transposase IS116/IS110/IS902 C-terminal" evidence="2">
    <location>
        <begin position="2"/>
        <end position="52"/>
    </location>
</feature>
<proteinExistence type="predicted"/>
<name>A0A2N9WVP4_9NEIS</name>
<feature type="transmembrane region" description="Helical" evidence="1">
    <location>
        <begin position="43"/>
        <end position="63"/>
    </location>
</feature>
<evidence type="ECO:0000313" key="4">
    <source>
        <dbReference type="Proteomes" id="UP000231293"/>
    </source>
</evidence>
<dbReference type="EMBL" id="MDVB01000018">
    <property type="protein sequence ID" value="PIT17440.1"/>
    <property type="molecule type" value="Genomic_DNA"/>
</dbReference>
<dbReference type="GO" id="GO:0003677">
    <property type="term" value="F:DNA binding"/>
    <property type="evidence" value="ECO:0007669"/>
    <property type="project" value="InterPro"/>
</dbReference>
<evidence type="ECO:0000313" key="3">
    <source>
        <dbReference type="EMBL" id="PIT17440.1"/>
    </source>
</evidence>
<keyword evidence="1" id="KW-0812">Transmembrane</keyword>
<keyword evidence="1" id="KW-0472">Membrane</keyword>
<comment type="caution">
    <text evidence="3">The sequence shown here is derived from an EMBL/GenBank/DDBJ whole genome shotgun (WGS) entry which is preliminary data.</text>
</comment>
<reference evidence="3 4" key="1">
    <citation type="journal article" date="2017" name="MBio">
        <title>Type VI secretion-mediated competition in the bee gut microbiome.</title>
        <authorList>
            <person name="Steele M.I."/>
            <person name="Kwong W.K."/>
            <person name="Powell J.E."/>
            <person name="Whiteley M."/>
            <person name="Moran N.A."/>
        </authorList>
    </citation>
    <scope>NUCLEOTIDE SEQUENCE [LARGE SCALE GENOMIC DNA]</scope>
    <source>
        <strain evidence="3 4">App2-2</strain>
    </source>
</reference>